<dbReference type="InterPro" id="IPR011993">
    <property type="entry name" value="PH-like_dom_sf"/>
</dbReference>
<dbReference type="AlphaFoldDB" id="A0A7H8QHA8"/>
<dbReference type="FunFam" id="2.30.29.30:FF:000203">
    <property type="entry name" value="PH domain-containing protein"/>
    <property type="match status" value="1"/>
</dbReference>
<dbReference type="OrthoDB" id="5563754at2759"/>
<evidence type="ECO:0000259" key="2">
    <source>
        <dbReference type="PROSITE" id="PS50003"/>
    </source>
</evidence>
<reference evidence="4" key="1">
    <citation type="submission" date="2020-06" db="EMBL/GenBank/DDBJ databases">
        <title>A chromosome-scale genome assembly of Talaromyces rugulosus W13939.</title>
        <authorList>
            <person name="Wang B."/>
            <person name="Guo L."/>
            <person name="Ye K."/>
            <person name="Wang L."/>
        </authorList>
    </citation>
    <scope>NUCLEOTIDE SEQUENCE [LARGE SCALE GENOMIC DNA]</scope>
    <source>
        <strain evidence="4">W13939</strain>
    </source>
</reference>
<feature type="region of interest" description="Disordered" evidence="1">
    <location>
        <begin position="1177"/>
        <end position="1220"/>
    </location>
</feature>
<feature type="compositionally biased region" description="Polar residues" evidence="1">
    <location>
        <begin position="719"/>
        <end position="731"/>
    </location>
</feature>
<accession>A0A7H8QHA8</accession>
<sequence length="1220" mass="134410">MVRSRVLSFISAFAPKNNNQTSASSDSNVSSLTASGSTTAKLDNHEPAPLRSSPIPSGTTLPNSDRSSIMRPASMAFTYQAPQTDIAHDTLPELLPVFSFLNGQSNKLYQEGYFLKLNDLDTHGRPCGDRKWVECFAQLVGTVLSFWDASALDAAGHDGEVAPTFINLADASLKMIETLPTRDKSSKPLQNILSISTAGKNRYLFHFNSFHSLTQWTAAIRLSLFENTSLLEAYTGSIIAGKGKELNNIRMIMERCRFKHEDWARVRFGAGTPWRRCWCVVTPPDEKEYQKVQKTMKKRSAYDRTTPVLTGTIKFYETKKTKKVQPIATISDAYAAYAIYPQSKPLIDQSTLLKIEGSITIHGPNQSKTEGFIFIMPELHPAVSGFEIMLRFLFPVFDTFGLYGRPTRLIADTNNVKSLMLAFPKQRRYGYLDVLDVANLINTAGSQNWTEKDWRRKLREVTGQRMSTVNSPASSISGGRPRQRSSLPGKRGSTRFQEPVKPWLSEFNQSADAIVETSNVPSAAAGPGQAYGHTRAVSDTSAFLMSNSPIEPPASAPQPIQESPPPEPPIHGTSFGAERPGSNGSSSDPDPLAREAEDIVSPDLSPNGPPAPVAVPPAFAHQPGEVPASRPKTSLEIRNANSRMSISTLTQLAEVRGMHGASPDSSESRQGSYPANYHSQDSTPLTEVSDHIPDTDPIKQPLPAAPVQNHAVSPVPSRPASQLFNLQLDTSKATKRKPLPPHPGSYRAPDPSSTYEPVSAASDQSLRDLRHTVDEAALERVLPRQMFSPPQRTHTEIISSVRLDDESNYGDESPSPSYASTRKSTDTKRSEASIPRPRMGVLKTVGDAPPEKHEVTIGDARFFANQEQPKENPNIPTVDFGPTMVHSLHTRTPSMSDVLGQFGHGRSDSELTARNENAMPSHARKLSRSPAGDDKRRSVIWQPGMAAAPPDSPGKRTMTPEQYVHQRSGSSPRITPAYLAAARPRSGDWASPTHQHPTNRELPPRPHSRSSTMMLNQNDMPHRPHSRSPTMMLYQNDMPPRPHSRGSTMMLNPTEVSQRPTSRGSTMLLNQNDLSSHLSAREQEHVARMTGQSFFNFSNSNGRSNGRQNVGSGGLVGAIDARQREKQSMKEGLSNQMVQHAIAQRQHHQMYEAQQEHARVRSIYNMPGANYTWDTSSNMNYGNHPPSHAGQQGWSSNPQMAHTPPAAQAPPPYFQQYQSY</sequence>
<feature type="compositionally biased region" description="Polar residues" evidence="1">
    <location>
        <begin position="17"/>
        <end position="41"/>
    </location>
</feature>
<dbReference type="EMBL" id="CP055898">
    <property type="protein sequence ID" value="QKX53358.1"/>
    <property type="molecule type" value="Genomic_DNA"/>
</dbReference>
<dbReference type="KEGG" id="trg:TRUGW13939_00436"/>
<dbReference type="Pfam" id="PF00169">
    <property type="entry name" value="PH"/>
    <property type="match status" value="1"/>
</dbReference>
<dbReference type="PROSITE" id="PS50003">
    <property type="entry name" value="PH_DOMAIN"/>
    <property type="match status" value="1"/>
</dbReference>
<feature type="region of interest" description="Disordered" evidence="1">
    <location>
        <begin position="461"/>
        <end position="502"/>
    </location>
</feature>
<proteinExistence type="predicted"/>
<feature type="compositionally biased region" description="Polar residues" evidence="1">
    <location>
        <begin position="1009"/>
        <end position="1019"/>
    </location>
</feature>
<feature type="compositionally biased region" description="Polar residues" evidence="1">
    <location>
        <begin position="751"/>
        <end position="764"/>
    </location>
</feature>
<evidence type="ECO:0000313" key="4">
    <source>
        <dbReference type="Proteomes" id="UP000509510"/>
    </source>
</evidence>
<dbReference type="InterPro" id="IPR001849">
    <property type="entry name" value="PH_domain"/>
</dbReference>
<feature type="compositionally biased region" description="Polar residues" evidence="1">
    <location>
        <begin position="639"/>
        <end position="651"/>
    </location>
</feature>
<feature type="compositionally biased region" description="Polar residues" evidence="1">
    <location>
        <begin position="1045"/>
        <end position="1064"/>
    </location>
</feature>
<organism evidence="3 4">
    <name type="scientific">Talaromyces rugulosus</name>
    <name type="common">Penicillium rugulosum</name>
    <dbReference type="NCBI Taxonomy" id="121627"/>
    <lineage>
        <taxon>Eukaryota</taxon>
        <taxon>Fungi</taxon>
        <taxon>Dikarya</taxon>
        <taxon>Ascomycota</taxon>
        <taxon>Pezizomycotina</taxon>
        <taxon>Eurotiomycetes</taxon>
        <taxon>Eurotiomycetidae</taxon>
        <taxon>Eurotiales</taxon>
        <taxon>Trichocomaceae</taxon>
        <taxon>Talaromyces</taxon>
        <taxon>Talaromyces sect. Islandici</taxon>
    </lineage>
</organism>
<feature type="compositionally biased region" description="Polar residues" evidence="1">
    <location>
        <begin position="788"/>
        <end position="798"/>
    </location>
</feature>
<dbReference type="Proteomes" id="UP000509510">
    <property type="component" value="Chromosome I"/>
</dbReference>
<feature type="compositionally biased region" description="Basic and acidic residues" evidence="1">
    <location>
        <begin position="688"/>
        <end position="697"/>
    </location>
</feature>
<dbReference type="SMART" id="SM00233">
    <property type="entry name" value="PH"/>
    <property type="match status" value="1"/>
</dbReference>
<dbReference type="Pfam" id="PF25381">
    <property type="entry name" value="PH_26"/>
    <property type="match status" value="1"/>
</dbReference>
<evidence type="ECO:0000256" key="1">
    <source>
        <dbReference type="SAM" id="MobiDB-lite"/>
    </source>
</evidence>
<gene>
    <name evidence="3" type="ORF">TRUGW13939_00436</name>
</gene>
<protein>
    <recommendedName>
        <fullName evidence="2">PH domain-containing protein</fullName>
    </recommendedName>
</protein>
<feature type="region of interest" description="Disordered" evidence="1">
    <location>
        <begin position="913"/>
        <end position="1064"/>
    </location>
</feature>
<keyword evidence="4" id="KW-1185">Reference proteome</keyword>
<feature type="compositionally biased region" description="Pro residues" evidence="1">
    <location>
        <begin position="550"/>
        <end position="569"/>
    </location>
</feature>
<feature type="region of interest" description="Disordered" evidence="1">
    <location>
        <begin position="17"/>
        <end position="66"/>
    </location>
</feature>
<feature type="compositionally biased region" description="Polar residues" evidence="1">
    <location>
        <begin position="54"/>
        <end position="66"/>
    </location>
</feature>
<dbReference type="InterPro" id="IPR058155">
    <property type="entry name" value="Skg3/CAF120-like_PH"/>
</dbReference>
<dbReference type="GeneID" id="55987949"/>
<feature type="compositionally biased region" description="Low complexity" evidence="1">
    <location>
        <begin position="580"/>
        <end position="590"/>
    </location>
</feature>
<feature type="region of interest" description="Disordered" evidence="1">
    <location>
        <begin position="545"/>
        <end position="769"/>
    </location>
</feature>
<dbReference type="SUPFAM" id="SSF50729">
    <property type="entry name" value="PH domain-like"/>
    <property type="match status" value="1"/>
</dbReference>
<feature type="region of interest" description="Disordered" evidence="1">
    <location>
        <begin position="782"/>
        <end position="835"/>
    </location>
</feature>
<feature type="compositionally biased region" description="Polar residues" evidence="1">
    <location>
        <begin position="663"/>
        <end position="686"/>
    </location>
</feature>
<feature type="compositionally biased region" description="Polar residues" evidence="1">
    <location>
        <begin position="464"/>
        <end position="477"/>
    </location>
</feature>
<feature type="domain" description="PH" evidence="2">
    <location>
        <begin position="107"/>
        <end position="225"/>
    </location>
</feature>
<name>A0A7H8QHA8_TALRU</name>
<dbReference type="RefSeq" id="XP_035339537.1">
    <property type="nucleotide sequence ID" value="XM_035483644.1"/>
</dbReference>
<dbReference type="Gene3D" id="2.30.29.30">
    <property type="entry name" value="Pleckstrin-homology domain (PH domain)/Phosphotyrosine-binding domain (PTB)"/>
    <property type="match status" value="1"/>
</dbReference>
<evidence type="ECO:0000313" key="3">
    <source>
        <dbReference type="EMBL" id="QKX53358.1"/>
    </source>
</evidence>